<proteinExistence type="inferred from homology"/>
<keyword evidence="2" id="KW-0813">Transport</keyword>
<reference evidence="5" key="1">
    <citation type="submission" date="2018-05" db="EMBL/GenBank/DDBJ databases">
        <authorList>
            <person name="Lanie J.A."/>
            <person name="Ng W.-L."/>
            <person name="Kazmierczak K.M."/>
            <person name="Andrzejewski T.M."/>
            <person name="Davidsen T.M."/>
            <person name="Wayne K.J."/>
            <person name="Tettelin H."/>
            <person name="Glass J.I."/>
            <person name="Rusch D."/>
            <person name="Podicherti R."/>
            <person name="Tsui H.-C.T."/>
            <person name="Winkler M.E."/>
        </authorList>
    </citation>
    <scope>NUCLEOTIDE SEQUENCE</scope>
</reference>
<dbReference type="InterPro" id="IPR014730">
    <property type="entry name" value="ETF_a/b_N"/>
</dbReference>
<dbReference type="InterPro" id="IPR014729">
    <property type="entry name" value="Rossmann-like_a/b/a_fold"/>
</dbReference>
<dbReference type="SUPFAM" id="SSF52402">
    <property type="entry name" value="Adenine nucleotide alpha hydrolases-like"/>
    <property type="match status" value="1"/>
</dbReference>
<dbReference type="PANTHER" id="PTHR21294:SF8">
    <property type="entry name" value="ELECTRON TRANSFER FLAVOPROTEIN SUBUNIT BETA"/>
    <property type="match status" value="1"/>
</dbReference>
<comment type="similarity">
    <text evidence="1">Belongs to the ETF beta-subunit/FixA family.</text>
</comment>
<dbReference type="InterPro" id="IPR012255">
    <property type="entry name" value="ETF_b"/>
</dbReference>
<dbReference type="Pfam" id="PF01012">
    <property type="entry name" value="ETF"/>
    <property type="match status" value="1"/>
</dbReference>
<dbReference type="AlphaFoldDB" id="A0A381RCA8"/>
<gene>
    <name evidence="5" type="ORF">METZ01_LOCUS41432</name>
</gene>
<organism evidence="5">
    <name type="scientific">marine metagenome</name>
    <dbReference type="NCBI Taxonomy" id="408172"/>
    <lineage>
        <taxon>unclassified sequences</taxon>
        <taxon>metagenomes</taxon>
        <taxon>ecological metagenomes</taxon>
    </lineage>
</organism>
<dbReference type="PIRSF" id="PIRSF000090">
    <property type="entry name" value="Beta-ETF"/>
    <property type="match status" value="1"/>
</dbReference>
<evidence type="ECO:0000256" key="1">
    <source>
        <dbReference type="ARBA" id="ARBA00007557"/>
    </source>
</evidence>
<evidence type="ECO:0000259" key="4">
    <source>
        <dbReference type="SMART" id="SM00893"/>
    </source>
</evidence>
<sequence>MNVSVCIKRVPDTEAHIRIDQTGTDIDNGGIKYIISPYDEFAIEAGLRVKEKMEGGEVSLLTVGTNEAQETLRNGLAMGADKATLLRADSYMDGLGTAKALAVELKDSDAQLILFGVKAAGSDQQQVGPMVATLLGISCVTEVSSFEFGDGVVTCHREIEGGIEVVEADLPAVLTITKGEYEPRYASLKGIMAAKRKPLEEREADFSQPGIHIERLSEPTTRGSGCILEDSPDAVAELVRLLREEANAL</sequence>
<evidence type="ECO:0000313" key="5">
    <source>
        <dbReference type="EMBL" id="SUZ88578.1"/>
    </source>
</evidence>
<dbReference type="GO" id="GO:0009055">
    <property type="term" value="F:electron transfer activity"/>
    <property type="evidence" value="ECO:0007669"/>
    <property type="project" value="InterPro"/>
</dbReference>
<name>A0A381RCA8_9ZZZZ</name>
<dbReference type="EMBL" id="UINC01001777">
    <property type="protein sequence ID" value="SUZ88578.1"/>
    <property type="molecule type" value="Genomic_DNA"/>
</dbReference>
<dbReference type="InterPro" id="IPR033948">
    <property type="entry name" value="ETF_beta_N"/>
</dbReference>
<evidence type="ECO:0000256" key="2">
    <source>
        <dbReference type="ARBA" id="ARBA00022448"/>
    </source>
</evidence>
<dbReference type="Gene3D" id="3.40.50.620">
    <property type="entry name" value="HUPs"/>
    <property type="match status" value="1"/>
</dbReference>
<dbReference type="PANTHER" id="PTHR21294">
    <property type="entry name" value="ELECTRON TRANSFER FLAVOPROTEIN BETA-SUBUNIT"/>
    <property type="match status" value="1"/>
</dbReference>
<accession>A0A381RCA8</accession>
<keyword evidence="3" id="KW-0249">Electron transport</keyword>
<protein>
    <recommendedName>
        <fullName evidence="4">Electron transfer flavoprotein alpha/beta-subunit N-terminal domain-containing protein</fullName>
    </recommendedName>
</protein>
<dbReference type="CDD" id="cd01714">
    <property type="entry name" value="ETF_beta"/>
    <property type="match status" value="1"/>
</dbReference>
<feature type="domain" description="Electron transfer flavoprotein alpha/beta-subunit N-terminal" evidence="4">
    <location>
        <begin position="23"/>
        <end position="203"/>
    </location>
</feature>
<evidence type="ECO:0000256" key="3">
    <source>
        <dbReference type="ARBA" id="ARBA00022982"/>
    </source>
</evidence>
<dbReference type="SMART" id="SM00893">
    <property type="entry name" value="ETF"/>
    <property type="match status" value="1"/>
</dbReference>